<dbReference type="SUPFAM" id="SSF56925">
    <property type="entry name" value="OMPA-like"/>
    <property type="match status" value="1"/>
</dbReference>
<dbReference type="InterPro" id="IPR011250">
    <property type="entry name" value="OMP/PagP_B-barrel"/>
</dbReference>
<dbReference type="EMBL" id="AY312990">
    <property type="protein sequence ID" value="AAQ75148.1"/>
    <property type="molecule type" value="Genomic_DNA"/>
</dbReference>
<protein>
    <submittedName>
        <fullName evidence="5">Uncharacterized protein NT02AP0025</fullName>
    </submittedName>
</protein>
<proteinExistence type="predicted"/>
<evidence type="ECO:0000313" key="5">
    <source>
        <dbReference type="EMBL" id="AAQ75148.1"/>
    </source>
</evidence>
<dbReference type="Pfam" id="PF13505">
    <property type="entry name" value="OMP_b-brl"/>
    <property type="match status" value="1"/>
</dbReference>
<feature type="region of interest" description="Disordered" evidence="2">
    <location>
        <begin position="73"/>
        <end position="99"/>
    </location>
</feature>
<evidence type="ECO:0000256" key="1">
    <source>
        <dbReference type="ARBA" id="ARBA00022729"/>
    </source>
</evidence>
<reference evidence="5" key="1">
    <citation type="journal article" date="2003" name="Appl. Environ. Microbiol.">
        <title>Evidence of chemolithoautotrophy in the bacterial community associated with Alvinella pompejana, a hydrothermal vent polychaete.</title>
        <authorList>
            <person name="Campbell B.J."/>
            <person name="Stein J.L."/>
            <person name="Cary S.C."/>
        </authorList>
    </citation>
    <scope>NUCLEOTIDE SEQUENCE</scope>
</reference>
<gene>
    <name evidence="5" type="primary">NT02AP0025</name>
</gene>
<dbReference type="AlphaFoldDB" id="Q6W3N3"/>
<evidence type="ECO:0000259" key="4">
    <source>
        <dbReference type="Pfam" id="PF13505"/>
    </source>
</evidence>
<name>Q6W3N3_9BACT</name>
<dbReference type="InterPro" id="IPR027385">
    <property type="entry name" value="Beta-barrel_OMP"/>
</dbReference>
<feature type="chain" id="PRO_5004282175" evidence="3">
    <location>
        <begin position="20"/>
        <end position="278"/>
    </location>
</feature>
<dbReference type="Gene3D" id="2.40.160.20">
    <property type="match status" value="1"/>
</dbReference>
<evidence type="ECO:0000256" key="3">
    <source>
        <dbReference type="SAM" id="SignalP"/>
    </source>
</evidence>
<sequence length="278" mass="29522">MKYRSSIVAIALLSSMSFAGGDIGGVTTFQNDDYQEAERAAQDEIIPETTPTVVEMGGGESDGGYIVESNPEPTTAVAPTPTKAVATPTPNPNSSNGSSSSIFSGLGFGDGKFYMGVALSNMAIRADDCAASSLFSEEDYQDRQLGITFIAGYDFMRYLGAELRAALSISEENRGQDNLSEFGLYLKPKYPLMDDKVNVYGLIGYSSVNMSDPVKGELHHGTASSPFDGTNSGFSFGGGVDYSVTPNISVFTDVVNYLRNFGGTNSTWGANIGVKYSF</sequence>
<feature type="signal peptide" evidence="3">
    <location>
        <begin position="1"/>
        <end position="19"/>
    </location>
</feature>
<accession>Q6W3N3</accession>
<evidence type="ECO:0000256" key="2">
    <source>
        <dbReference type="SAM" id="MobiDB-lite"/>
    </source>
</evidence>
<organism evidence="5">
    <name type="scientific">Alvinella pompejana epibiont 6C6</name>
    <dbReference type="NCBI Taxonomy" id="244799"/>
    <lineage>
        <taxon>Bacteria</taxon>
        <taxon>Pseudomonadati</taxon>
        <taxon>Campylobacterota</taxon>
    </lineage>
</organism>
<feature type="domain" description="Outer membrane protein beta-barrel" evidence="4">
    <location>
        <begin position="111"/>
        <end position="278"/>
    </location>
</feature>
<keyword evidence="1 3" id="KW-0732">Signal</keyword>